<keyword evidence="10" id="KW-0998">Cell outer membrane</keyword>
<protein>
    <submittedName>
        <fullName evidence="13">Porin</fullName>
    </submittedName>
</protein>
<keyword evidence="7" id="KW-0406">Ion transport</keyword>
<feature type="domain" description="Porin" evidence="12">
    <location>
        <begin position="16"/>
        <end position="308"/>
    </location>
</feature>
<evidence type="ECO:0000256" key="6">
    <source>
        <dbReference type="ARBA" id="ARBA00022729"/>
    </source>
</evidence>
<dbReference type="PANTHER" id="PTHR34501">
    <property type="entry name" value="PROTEIN YDDL-RELATED"/>
    <property type="match status" value="1"/>
</dbReference>
<dbReference type="EMBL" id="JAVIFY010000005">
    <property type="protein sequence ID" value="MDQ9091703.1"/>
    <property type="molecule type" value="Genomic_DNA"/>
</dbReference>
<dbReference type="PRINTS" id="PR00182">
    <property type="entry name" value="ECOLNEIPORIN"/>
</dbReference>
<dbReference type="InterPro" id="IPR023614">
    <property type="entry name" value="Porin_dom_sf"/>
</dbReference>
<gene>
    <name evidence="13" type="ORF">RC083_08880</name>
</gene>
<comment type="subunit">
    <text evidence="2">Homotrimer.</text>
</comment>
<dbReference type="RefSeq" id="WP_309038870.1">
    <property type="nucleotide sequence ID" value="NZ_JAVIFY010000005.1"/>
</dbReference>
<keyword evidence="5" id="KW-0812">Transmembrane</keyword>
<dbReference type="InterPro" id="IPR001702">
    <property type="entry name" value="Porin_Gram-ve"/>
</dbReference>
<name>A0ABU1BAZ6_PSEHA</name>
<keyword evidence="9" id="KW-0472">Membrane</keyword>
<dbReference type="Pfam" id="PF13609">
    <property type="entry name" value="Porin_4"/>
    <property type="match status" value="1"/>
</dbReference>
<keyword evidence="4" id="KW-1134">Transmembrane beta strand</keyword>
<organism evidence="13 14">
    <name type="scientific">Pseudoalteromonas haloplanktis</name>
    <name type="common">Alteromonas haloplanktis</name>
    <dbReference type="NCBI Taxonomy" id="228"/>
    <lineage>
        <taxon>Bacteria</taxon>
        <taxon>Pseudomonadati</taxon>
        <taxon>Pseudomonadota</taxon>
        <taxon>Gammaproteobacteria</taxon>
        <taxon>Alteromonadales</taxon>
        <taxon>Pseudoalteromonadaceae</taxon>
        <taxon>Pseudoalteromonas</taxon>
    </lineage>
</organism>
<evidence type="ECO:0000256" key="9">
    <source>
        <dbReference type="ARBA" id="ARBA00023136"/>
    </source>
</evidence>
<keyword evidence="14" id="KW-1185">Reference proteome</keyword>
<keyword evidence="8" id="KW-0626">Porin</keyword>
<sequence>MIKTDKKLTSVSAACALAVISFAHTAHAVEYDIYGKAEVQIAKTDNGTMRFAKEGTQIDAPFSRIGIKGKHGLSDSLNVVFKYEVQVKGFENDDLGDPFRARNTYLGLAGSFGEVVIGRNDTRFKYSEGKIDNFNETQADIAQLLPGQARIGDTITYTSKSFAGAQLSLTYAPKDDRISGKDGFAATVMYGDRNLKNEHYYLALSHVDSLNNITATRIAAAWLLGNVQLGAIIQRSETAELGDKSGNGYVLSASYKLDKWLPKVQFVRDESGIHHIGTKTGQQWTAGVDYLFDKQTTGYLFYSDLDLDTKSDSSLALGLKYKF</sequence>
<evidence type="ECO:0000256" key="8">
    <source>
        <dbReference type="ARBA" id="ARBA00023114"/>
    </source>
</evidence>
<evidence type="ECO:0000256" key="10">
    <source>
        <dbReference type="ARBA" id="ARBA00023237"/>
    </source>
</evidence>
<dbReference type="PANTHER" id="PTHR34501:SF9">
    <property type="entry name" value="MAJOR OUTER MEMBRANE PROTEIN P.IA"/>
    <property type="match status" value="1"/>
</dbReference>
<dbReference type="SUPFAM" id="SSF56935">
    <property type="entry name" value="Porins"/>
    <property type="match status" value="1"/>
</dbReference>
<dbReference type="CDD" id="cd00342">
    <property type="entry name" value="gram_neg_porins"/>
    <property type="match status" value="1"/>
</dbReference>
<dbReference type="Gene3D" id="2.40.160.10">
    <property type="entry name" value="Porin"/>
    <property type="match status" value="1"/>
</dbReference>
<evidence type="ECO:0000256" key="2">
    <source>
        <dbReference type="ARBA" id="ARBA00011233"/>
    </source>
</evidence>
<comment type="caution">
    <text evidence="13">The sequence shown here is derived from an EMBL/GenBank/DDBJ whole genome shotgun (WGS) entry which is preliminary data.</text>
</comment>
<evidence type="ECO:0000313" key="13">
    <source>
        <dbReference type="EMBL" id="MDQ9091703.1"/>
    </source>
</evidence>
<evidence type="ECO:0000256" key="7">
    <source>
        <dbReference type="ARBA" id="ARBA00023065"/>
    </source>
</evidence>
<reference evidence="13 14" key="1">
    <citation type="submission" date="2023-08" db="EMBL/GenBank/DDBJ databases">
        <title>Pseudoalteromonas haloplanktis LL1 genome.</title>
        <authorList>
            <person name="Wu S."/>
        </authorList>
    </citation>
    <scope>NUCLEOTIDE SEQUENCE [LARGE SCALE GENOMIC DNA]</scope>
    <source>
        <strain evidence="13 14">LL1</strain>
    </source>
</reference>
<evidence type="ECO:0000256" key="5">
    <source>
        <dbReference type="ARBA" id="ARBA00022692"/>
    </source>
</evidence>
<dbReference type="Proteomes" id="UP001226574">
    <property type="component" value="Unassembled WGS sequence"/>
</dbReference>
<evidence type="ECO:0000256" key="1">
    <source>
        <dbReference type="ARBA" id="ARBA00004571"/>
    </source>
</evidence>
<evidence type="ECO:0000259" key="12">
    <source>
        <dbReference type="Pfam" id="PF13609"/>
    </source>
</evidence>
<keyword evidence="3" id="KW-0813">Transport</keyword>
<evidence type="ECO:0000256" key="4">
    <source>
        <dbReference type="ARBA" id="ARBA00022452"/>
    </source>
</evidence>
<comment type="subcellular location">
    <subcellularLocation>
        <location evidence="1">Cell outer membrane</location>
        <topology evidence="1">Multi-pass membrane protein</topology>
    </subcellularLocation>
</comment>
<keyword evidence="6 11" id="KW-0732">Signal</keyword>
<feature type="chain" id="PRO_5045409935" evidence="11">
    <location>
        <begin position="29"/>
        <end position="323"/>
    </location>
</feature>
<accession>A0ABU1BAZ6</accession>
<dbReference type="InterPro" id="IPR050298">
    <property type="entry name" value="Gram-neg_bact_OMP"/>
</dbReference>
<feature type="signal peptide" evidence="11">
    <location>
        <begin position="1"/>
        <end position="28"/>
    </location>
</feature>
<evidence type="ECO:0000256" key="3">
    <source>
        <dbReference type="ARBA" id="ARBA00022448"/>
    </source>
</evidence>
<dbReference type="InterPro" id="IPR033900">
    <property type="entry name" value="Gram_neg_porin_domain"/>
</dbReference>
<evidence type="ECO:0000256" key="11">
    <source>
        <dbReference type="SAM" id="SignalP"/>
    </source>
</evidence>
<proteinExistence type="predicted"/>
<evidence type="ECO:0000313" key="14">
    <source>
        <dbReference type="Proteomes" id="UP001226574"/>
    </source>
</evidence>